<dbReference type="InterPro" id="IPR013078">
    <property type="entry name" value="His_Pase_superF_clade-1"/>
</dbReference>
<dbReference type="EMBL" id="CP046415">
    <property type="protein sequence ID" value="QGT78292.1"/>
    <property type="molecule type" value="Genomic_DNA"/>
</dbReference>
<dbReference type="SUPFAM" id="SSF53254">
    <property type="entry name" value="Phosphoglycerate mutase-like"/>
    <property type="match status" value="1"/>
</dbReference>
<evidence type="ECO:0000313" key="2">
    <source>
        <dbReference type="Proteomes" id="UP000427716"/>
    </source>
</evidence>
<organism evidence="1 2">
    <name type="scientific">Guyparkeria halophila</name>
    <dbReference type="NCBI Taxonomy" id="47960"/>
    <lineage>
        <taxon>Bacteria</taxon>
        <taxon>Pseudomonadati</taxon>
        <taxon>Pseudomonadota</taxon>
        <taxon>Gammaproteobacteria</taxon>
        <taxon>Chromatiales</taxon>
        <taxon>Thioalkalibacteraceae</taxon>
        <taxon>Guyparkeria</taxon>
    </lineage>
</organism>
<dbReference type="InterPro" id="IPR050275">
    <property type="entry name" value="PGM_Phosphatase"/>
</dbReference>
<dbReference type="KEGG" id="ghl:GM160_04910"/>
<dbReference type="AlphaFoldDB" id="A0A6I6D9T4"/>
<protein>
    <submittedName>
        <fullName evidence="1">Histidine phosphatase family protein</fullName>
    </submittedName>
</protein>
<gene>
    <name evidence="1" type="ORF">GM160_04910</name>
</gene>
<dbReference type="Gene3D" id="3.40.50.1240">
    <property type="entry name" value="Phosphoglycerate mutase-like"/>
    <property type="match status" value="1"/>
</dbReference>
<proteinExistence type="predicted"/>
<dbReference type="Proteomes" id="UP000427716">
    <property type="component" value="Chromosome"/>
</dbReference>
<keyword evidence="2" id="KW-1185">Reference proteome</keyword>
<dbReference type="SMART" id="SM00855">
    <property type="entry name" value="PGAM"/>
    <property type="match status" value="1"/>
</dbReference>
<reference evidence="1 2" key="1">
    <citation type="submission" date="2019-11" db="EMBL/GenBank/DDBJ databases">
        <authorList>
            <person name="Zhang J."/>
            <person name="Sun C."/>
        </authorList>
    </citation>
    <scope>NUCLEOTIDE SEQUENCE [LARGE SCALE GENOMIC DNA]</scope>
    <source>
        <strain evidence="2">sp2</strain>
    </source>
</reference>
<name>A0A6I6D9T4_9GAMM</name>
<dbReference type="PANTHER" id="PTHR48100">
    <property type="entry name" value="BROAD-SPECIFICITY PHOSPHATASE YOR283W-RELATED"/>
    <property type="match status" value="1"/>
</dbReference>
<accession>A0A6I6D9T4</accession>
<dbReference type="Pfam" id="PF00300">
    <property type="entry name" value="His_Phos_1"/>
    <property type="match status" value="1"/>
</dbReference>
<evidence type="ECO:0000313" key="1">
    <source>
        <dbReference type="EMBL" id="QGT78292.1"/>
    </source>
</evidence>
<sequence length="216" mass="23871">MITQTTPATRLDLIRHGEPVGGRRFRGDAVDDPLSELGWQQLERRLAMIEARGEADWDVIATSPMRRCRAFAASVAERRGLELVVDPDLREIGFGPWEGLRHAEIPERYPEQHAAFLADPVDGRPPGSEPMADFFERVTRGLARLETNHAGQSVLVLSHAIVMRAACAWVLNAPMAAIAKVETEYAAMLSIRHNHRGRRLLGLDNGLDNDLPGDGA</sequence>
<dbReference type="GO" id="GO:0005737">
    <property type="term" value="C:cytoplasm"/>
    <property type="evidence" value="ECO:0007669"/>
    <property type="project" value="TreeGrafter"/>
</dbReference>
<dbReference type="RefSeq" id="WP_156573627.1">
    <property type="nucleotide sequence ID" value="NZ_CP046415.1"/>
</dbReference>
<dbReference type="GO" id="GO:0016791">
    <property type="term" value="F:phosphatase activity"/>
    <property type="evidence" value="ECO:0007669"/>
    <property type="project" value="TreeGrafter"/>
</dbReference>
<dbReference type="PANTHER" id="PTHR48100:SF1">
    <property type="entry name" value="HISTIDINE PHOSPHATASE FAMILY PROTEIN-RELATED"/>
    <property type="match status" value="1"/>
</dbReference>
<dbReference type="InterPro" id="IPR029033">
    <property type="entry name" value="His_PPase_superfam"/>
</dbReference>
<dbReference type="CDD" id="cd07067">
    <property type="entry name" value="HP_PGM_like"/>
    <property type="match status" value="1"/>
</dbReference>